<dbReference type="Proteomes" id="UP000824998">
    <property type="component" value="Unassembled WGS sequence"/>
</dbReference>
<gene>
    <name evidence="2" type="ORF">BJ875DRAFT_247807</name>
</gene>
<evidence type="ECO:0000256" key="1">
    <source>
        <dbReference type="SAM" id="MobiDB-lite"/>
    </source>
</evidence>
<reference evidence="2" key="1">
    <citation type="journal article" date="2021" name="IMA Fungus">
        <title>Genomic characterization of three marine fungi, including Emericellopsis atlantica sp. nov. with signatures of a generalist lifestyle and marine biomass degradation.</title>
        <authorList>
            <person name="Hagestad O.C."/>
            <person name="Hou L."/>
            <person name="Andersen J.H."/>
            <person name="Hansen E.H."/>
            <person name="Altermark B."/>
            <person name="Li C."/>
            <person name="Kuhnert E."/>
            <person name="Cox R.J."/>
            <person name="Crous P.W."/>
            <person name="Spatafora J.W."/>
            <person name="Lail K."/>
            <person name="Amirebrahimi M."/>
            <person name="Lipzen A."/>
            <person name="Pangilinan J."/>
            <person name="Andreopoulos W."/>
            <person name="Hayes R.D."/>
            <person name="Ng V."/>
            <person name="Grigoriev I.V."/>
            <person name="Jackson S.A."/>
            <person name="Sutton T.D.S."/>
            <person name="Dobson A.D.W."/>
            <person name="Rama T."/>
        </authorList>
    </citation>
    <scope>NUCLEOTIDE SEQUENCE</scope>
    <source>
        <strain evidence="2">TRa018bII</strain>
    </source>
</reference>
<accession>A0A9P7YLH6</accession>
<dbReference type="EMBL" id="MU251416">
    <property type="protein sequence ID" value="KAG9236029.1"/>
    <property type="molecule type" value="Genomic_DNA"/>
</dbReference>
<sequence>LYTNISIVNSEQASKIRRRATSRHSDQRRCISSKFKAPTNVSNSKQTSRIRRRATSRHSDQRRCISSKFKAPTNVSNSKQTSRIRRRATSRHSDQRSMQKFKVQSSTKRIKLQTGTRSHHFPLPITIPRSALLSSPPILWNRNPHPSRTRTIDHRVTHRIRRGRLGNGRGFKTHQRTAQPTRAELPARGCDERRGRKRRRRRLRRVEIRERYMESRAHEYPLANPRRPIHLYHRSVIHPGTPQVIGRGGIKIVDDILRGHPPAEDTSIVVAGMIVLVRLIPWIEAEDSRALHFPSRVPEAHARSRWNRVGRLVFLVESAAEGLAELGEGRCVLGGIEDRAAELMTAELEPDLEDHAVLDELFGDHELDVVGGEGMSMFVYGGERLVADGRAVKSELGRRDDEVVMVRGTSDLVPDERTAIGGAFAGGMAAGDREAVFGGRGDDKEDVSFGATRMADKGLVLAGKGLSGVDGGDVIRHRGGVVA</sequence>
<evidence type="ECO:0000313" key="2">
    <source>
        <dbReference type="EMBL" id="KAG9236029.1"/>
    </source>
</evidence>
<protein>
    <submittedName>
        <fullName evidence="2">Uncharacterized protein</fullName>
    </submittedName>
</protein>
<comment type="caution">
    <text evidence="2">The sequence shown here is derived from an EMBL/GenBank/DDBJ whole genome shotgun (WGS) entry which is preliminary data.</text>
</comment>
<name>A0A9P7YLH6_9HELO</name>
<feature type="non-terminal residue" evidence="2">
    <location>
        <position position="1"/>
    </location>
</feature>
<feature type="region of interest" description="Disordered" evidence="1">
    <location>
        <begin position="37"/>
        <end position="112"/>
    </location>
</feature>
<dbReference type="AlphaFoldDB" id="A0A9P7YLH6"/>
<organism evidence="2 3">
    <name type="scientific">Amylocarpus encephaloides</name>
    <dbReference type="NCBI Taxonomy" id="45428"/>
    <lineage>
        <taxon>Eukaryota</taxon>
        <taxon>Fungi</taxon>
        <taxon>Dikarya</taxon>
        <taxon>Ascomycota</taxon>
        <taxon>Pezizomycotina</taxon>
        <taxon>Leotiomycetes</taxon>
        <taxon>Helotiales</taxon>
        <taxon>Helotiales incertae sedis</taxon>
        <taxon>Amylocarpus</taxon>
    </lineage>
</organism>
<feature type="compositionally biased region" description="Polar residues" evidence="1">
    <location>
        <begin position="98"/>
        <end position="107"/>
    </location>
</feature>
<keyword evidence="3" id="KW-1185">Reference proteome</keyword>
<proteinExistence type="predicted"/>
<evidence type="ECO:0000313" key="3">
    <source>
        <dbReference type="Proteomes" id="UP000824998"/>
    </source>
</evidence>